<dbReference type="Pfam" id="PF13649">
    <property type="entry name" value="Methyltransf_25"/>
    <property type="match status" value="1"/>
</dbReference>
<organism evidence="3 4">
    <name type="scientific">Bordetella genomosp. 12</name>
    <dbReference type="NCBI Taxonomy" id="463035"/>
    <lineage>
        <taxon>Bacteria</taxon>
        <taxon>Pseudomonadati</taxon>
        <taxon>Pseudomonadota</taxon>
        <taxon>Betaproteobacteria</taxon>
        <taxon>Burkholderiales</taxon>
        <taxon>Alcaligenaceae</taxon>
        <taxon>Bordetella</taxon>
    </lineage>
</organism>
<keyword evidence="4" id="KW-1185">Reference proteome</keyword>
<evidence type="ECO:0000259" key="1">
    <source>
        <dbReference type="Pfam" id="PF10119"/>
    </source>
</evidence>
<dbReference type="CDD" id="cd02440">
    <property type="entry name" value="AdoMet_MTases"/>
    <property type="match status" value="1"/>
</dbReference>
<keyword evidence="3" id="KW-0489">Methyltransferase</keyword>
<dbReference type="InterPro" id="IPR041698">
    <property type="entry name" value="Methyltransf_25"/>
</dbReference>
<dbReference type="InterPro" id="IPR018773">
    <property type="entry name" value="MeTrfase_reg_dom_prd"/>
</dbReference>
<dbReference type="SUPFAM" id="SSF53335">
    <property type="entry name" value="S-adenosyl-L-methionine-dependent methyltransferases"/>
    <property type="match status" value="1"/>
</dbReference>
<comment type="caution">
    <text evidence="3">The sequence shown here is derived from an EMBL/GenBank/DDBJ whole genome shotgun (WGS) entry which is preliminary data.</text>
</comment>
<dbReference type="GO" id="GO:0032259">
    <property type="term" value="P:methylation"/>
    <property type="evidence" value="ECO:0007669"/>
    <property type="project" value="UniProtKB-KW"/>
</dbReference>
<protein>
    <submittedName>
        <fullName evidence="3">Methyltransferase</fullName>
    </submittedName>
</protein>
<dbReference type="Proteomes" id="UP000216429">
    <property type="component" value="Unassembled WGS sequence"/>
</dbReference>
<dbReference type="AlphaFoldDB" id="A0A261VKH6"/>
<keyword evidence="3" id="KW-0808">Transferase</keyword>
<evidence type="ECO:0000313" key="3">
    <source>
        <dbReference type="EMBL" id="OZI74337.1"/>
    </source>
</evidence>
<evidence type="ECO:0000313" key="4">
    <source>
        <dbReference type="Proteomes" id="UP000216429"/>
    </source>
</evidence>
<dbReference type="Pfam" id="PF10119">
    <property type="entry name" value="MethyTransf_Reg"/>
    <property type="match status" value="1"/>
</dbReference>
<reference evidence="4" key="1">
    <citation type="submission" date="2017-05" db="EMBL/GenBank/DDBJ databases">
        <title>Complete and WGS of Bordetella genogroups.</title>
        <authorList>
            <person name="Spilker T."/>
            <person name="Lipuma J."/>
        </authorList>
    </citation>
    <scope>NUCLEOTIDE SEQUENCE [LARGE SCALE GENOMIC DNA]</scope>
    <source>
        <strain evidence="4">AU6712</strain>
    </source>
</reference>
<dbReference type="GO" id="GO:0008168">
    <property type="term" value="F:methyltransferase activity"/>
    <property type="evidence" value="ECO:0007669"/>
    <property type="project" value="UniProtKB-KW"/>
</dbReference>
<gene>
    <name evidence="3" type="ORF">CAL22_07575</name>
</gene>
<dbReference type="OrthoDB" id="101857at2"/>
<accession>A0A261VKH6</accession>
<dbReference type="InterPro" id="IPR029063">
    <property type="entry name" value="SAM-dependent_MTases_sf"/>
</dbReference>
<sequence length="529" mass="58751">MPELSLPARVGLRGAPHDLSFLGWPNMQAWNAGYITEVPYTYGYYRELNPLWLTFVMGLAGYRFPATGHACELGFGQGLSVNIHASASGWDWHGTDFNPAQAAFAQELARTAGHTACLRDDAFEAFARRADLPDFDFIALHGIWSWIPDHSRQAILDLIHRKLKVGGVVYVSYNALPGWAPMLPIRHLLALHARSTGGPLIARAQQALDFCDRLLAAEPLYQQLAPLIKERVPALREHPMEYLLHEYFNKQWEPQTFSNVADSLARAKLDFACSADPFDHVETLHTTTEQQAVLAGLADPVLREDARDIMVGRSFRKDCWIKGARQLSPEERQHDIAQQRVVLCTPRSAISMTVRGATREATMKESVHEPLLDLLEQHGPISIGELQSRLQAQDIAASQTLEALLVLAGSGHVHPVQDSTATTRRFCRNLNRHVLAQSGDLLQYLASPVTGGGIALDHVSRLMLEAVQAGGDLDAWVAHAWRRLDASGRRLMKDGNALPDEASNLAELRSLAEHFQAQRLPLMRTLDLI</sequence>
<evidence type="ECO:0000259" key="2">
    <source>
        <dbReference type="Pfam" id="PF13649"/>
    </source>
</evidence>
<feature type="domain" description="Methyltransferase regulatory" evidence="1">
    <location>
        <begin position="241"/>
        <end position="322"/>
    </location>
</feature>
<feature type="domain" description="Methyltransferase" evidence="2">
    <location>
        <begin position="72"/>
        <end position="167"/>
    </location>
</feature>
<proteinExistence type="predicted"/>
<name>A0A261VKH6_9BORD</name>
<dbReference type="Gene3D" id="3.40.50.150">
    <property type="entry name" value="Vaccinia Virus protein VP39"/>
    <property type="match status" value="1"/>
</dbReference>
<dbReference type="EMBL" id="NEVU01000002">
    <property type="protein sequence ID" value="OZI74337.1"/>
    <property type="molecule type" value="Genomic_DNA"/>
</dbReference>